<organism evidence="3 4">
    <name type="scientific">Moheibacter lacus</name>
    <dbReference type="NCBI Taxonomy" id="2745851"/>
    <lineage>
        <taxon>Bacteria</taxon>
        <taxon>Pseudomonadati</taxon>
        <taxon>Bacteroidota</taxon>
        <taxon>Flavobacteriia</taxon>
        <taxon>Flavobacteriales</taxon>
        <taxon>Weeksellaceae</taxon>
        <taxon>Moheibacter</taxon>
    </lineage>
</organism>
<accession>A0A838ZS25</accession>
<dbReference type="AlphaFoldDB" id="A0A838ZS25"/>
<sequence>MFYAETIVRWSDLDANMHLANASYMNFTSFARIQFLRHCGIKLSDLAKHNIGPAVLREEFSFFREAHEGQEIMISVVVSGNSENGEIFEFEHNLYDKSTGTHLAYSRVFGVWFSTAERKKTPPPAELLEKLNANIDPNSVRILSLNDIKNLPVQPKNIDPKSFSSC</sequence>
<dbReference type="Gene3D" id="3.10.129.10">
    <property type="entry name" value="Hotdog Thioesterase"/>
    <property type="match status" value="1"/>
</dbReference>
<evidence type="ECO:0000313" key="3">
    <source>
        <dbReference type="EMBL" id="MBA5628819.1"/>
    </source>
</evidence>
<keyword evidence="2" id="KW-0378">Hydrolase</keyword>
<name>A0A838ZS25_9FLAO</name>
<dbReference type="SUPFAM" id="SSF54637">
    <property type="entry name" value="Thioesterase/thiol ester dehydrase-isomerase"/>
    <property type="match status" value="1"/>
</dbReference>
<evidence type="ECO:0000256" key="2">
    <source>
        <dbReference type="ARBA" id="ARBA00022801"/>
    </source>
</evidence>
<dbReference type="PANTHER" id="PTHR31793">
    <property type="entry name" value="4-HYDROXYBENZOYL-COA THIOESTERASE FAMILY MEMBER"/>
    <property type="match status" value="1"/>
</dbReference>
<reference evidence="3 4" key="1">
    <citation type="submission" date="2020-07" db="EMBL/GenBank/DDBJ databases">
        <title>Moheibacter lacus sp. nov., a member of the family Flavobacteriaceae isolated from freshwater lake sediment.</title>
        <authorList>
            <person name="Liu Y."/>
        </authorList>
    </citation>
    <scope>NUCLEOTIDE SEQUENCE [LARGE SCALE GENOMIC DNA]</scope>
    <source>
        <strain evidence="3 4">BDHS18</strain>
    </source>
</reference>
<dbReference type="InterPro" id="IPR029069">
    <property type="entry name" value="HotDog_dom_sf"/>
</dbReference>
<protein>
    <submittedName>
        <fullName evidence="3">Thioesterase family protein</fullName>
    </submittedName>
</protein>
<dbReference type="Proteomes" id="UP000552241">
    <property type="component" value="Unassembled WGS sequence"/>
</dbReference>
<dbReference type="RefSeq" id="WP_182042401.1">
    <property type="nucleotide sequence ID" value="NZ_JACDZE010000001.1"/>
</dbReference>
<evidence type="ECO:0000313" key="4">
    <source>
        <dbReference type="Proteomes" id="UP000552241"/>
    </source>
</evidence>
<dbReference type="GO" id="GO:0047617">
    <property type="term" value="F:fatty acyl-CoA hydrolase activity"/>
    <property type="evidence" value="ECO:0007669"/>
    <property type="project" value="TreeGrafter"/>
</dbReference>
<dbReference type="InterPro" id="IPR050563">
    <property type="entry name" value="4-hydroxybenzoyl-CoA_TE"/>
</dbReference>
<keyword evidence="4" id="KW-1185">Reference proteome</keyword>
<gene>
    <name evidence="3" type="ORF">HU137_03425</name>
</gene>
<dbReference type="Pfam" id="PF13279">
    <property type="entry name" value="4HBT_2"/>
    <property type="match status" value="1"/>
</dbReference>
<comment type="similarity">
    <text evidence="1">Belongs to the 4-hydroxybenzoyl-CoA thioesterase family.</text>
</comment>
<dbReference type="EMBL" id="JACDZE010000001">
    <property type="protein sequence ID" value="MBA5628819.1"/>
    <property type="molecule type" value="Genomic_DNA"/>
</dbReference>
<comment type="caution">
    <text evidence="3">The sequence shown here is derived from an EMBL/GenBank/DDBJ whole genome shotgun (WGS) entry which is preliminary data.</text>
</comment>
<proteinExistence type="inferred from homology"/>
<evidence type="ECO:0000256" key="1">
    <source>
        <dbReference type="ARBA" id="ARBA00005953"/>
    </source>
</evidence>
<dbReference type="PANTHER" id="PTHR31793:SF27">
    <property type="entry name" value="NOVEL THIOESTERASE SUPERFAMILY DOMAIN AND SAPOSIN A-TYPE DOMAIN CONTAINING PROTEIN (0610012H03RIK)"/>
    <property type="match status" value="1"/>
</dbReference>
<dbReference type="CDD" id="cd00586">
    <property type="entry name" value="4HBT"/>
    <property type="match status" value="1"/>
</dbReference>